<gene>
    <name evidence="2" type="ordered locus">GbCGDNIH1_1057</name>
</gene>
<dbReference type="InterPro" id="IPR036291">
    <property type="entry name" value="NAD(P)-bd_dom_sf"/>
</dbReference>
<dbReference type="STRING" id="391165.GbCGDNIH1_1057"/>
<dbReference type="SUPFAM" id="SSF50129">
    <property type="entry name" value="GroES-like"/>
    <property type="match status" value="1"/>
</dbReference>
<feature type="domain" description="Enoyl reductase (ER)" evidence="1">
    <location>
        <begin position="10"/>
        <end position="310"/>
    </location>
</feature>
<dbReference type="InterPro" id="IPR011032">
    <property type="entry name" value="GroES-like_sf"/>
</dbReference>
<protein>
    <submittedName>
        <fullName evidence="2">Quinone oxidoreductase</fullName>
        <ecNumber evidence="2">1.6.5.5</ecNumber>
    </submittedName>
</protein>
<dbReference type="GO" id="GO:0003960">
    <property type="term" value="F:quinone reductase (NADPH) activity"/>
    <property type="evidence" value="ECO:0007669"/>
    <property type="project" value="UniProtKB-EC"/>
</dbReference>
<dbReference type="eggNOG" id="COG0604">
    <property type="taxonomic scope" value="Bacteria"/>
</dbReference>
<dbReference type="RefSeq" id="WP_011631764.1">
    <property type="nucleotide sequence ID" value="NC_008343.2"/>
</dbReference>
<accession>Q0BT97</accession>
<dbReference type="PANTHER" id="PTHR43677">
    <property type="entry name" value="SHORT-CHAIN DEHYDROGENASE/REDUCTASE"/>
    <property type="match status" value="1"/>
</dbReference>
<dbReference type="PANTHER" id="PTHR43677:SF11">
    <property type="entry name" value="ZINC-CONTAINING ALCOHOL DEHYDROGENASE"/>
    <property type="match status" value="1"/>
</dbReference>
<evidence type="ECO:0000313" key="3">
    <source>
        <dbReference type="Proteomes" id="UP000001963"/>
    </source>
</evidence>
<dbReference type="InterPro" id="IPR051397">
    <property type="entry name" value="Zn-ADH-like_protein"/>
</dbReference>
<evidence type="ECO:0000259" key="1">
    <source>
        <dbReference type="SMART" id="SM00829"/>
    </source>
</evidence>
<dbReference type="EMBL" id="CP000394">
    <property type="protein sequence ID" value="ABI61955.1"/>
    <property type="molecule type" value="Genomic_DNA"/>
</dbReference>
<dbReference type="HOGENOM" id="CLU_026673_7_0_5"/>
<reference evidence="2 3" key="1">
    <citation type="journal article" date="2007" name="J. Bacteriol.">
        <title>Genome sequence analysis of the emerging human pathogenic acetic acid bacterium Granulibacter bethesdensis.</title>
        <authorList>
            <person name="Greenberg D.E."/>
            <person name="Porcella S.F."/>
            <person name="Zelazny A.M."/>
            <person name="Virtaneva K."/>
            <person name="Sturdevant D.E."/>
            <person name="Kupko J.J.III."/>
            <person name="Barbian K.D."/>
            <person name="Babar A."/>
            <person name="Dorward D.W."/>
            <person name="Holland S.M."/>
        </authorList>
    </citation>
    <scope>NUCLEOTIDE SEQUENCE [LARGE SCALE GENOMIC DNA]</scope>
    <source>
        <strain evidence="3">ATCC BAA-1260 / CGDNIH1</strain>
    </source>
</reference>
<dbReference type="OrthoDB" id="9787435at2"/>
<dbReference type="Proteomes" id="UP000001963">
    <property type="component" value="Chromosome"/>
</dbReference>
<dbReference type="Pfam" id="PF00107">
    <property type="entry name" value="ADH_zinc_N"/>
    <property type="match status" value="1"/>
</dbReference>
<sequence length="313" mass="32165">MKAAIVEHAGQVPIYGDFPSPVPTEGEVTIHVVAAALTPLTRGRAAGTHYTSGGSFPFIAGFDGVGRLDDGTRVFFVMPRAPQGSMAEQVTVPNGQWLALPDDVDDLTAAAIGNAGVSSWGALTERAKLQTGETVLVNGATGASGRLAVAIARHLGARRVIATGRNQAVLDTLGVDATIRLDGNEQAIQAAAAEHFGAGVDVVLDYLWGPSARALLLAAAAGRRGVPVRFTQIGSITGEEIALPAGILRSSRIELLGSGIGSLSLGQMMSAAGRMFTAAAGASLTLDYRAVALADVAEAWGKGERERIVFQTG</sequence>
<dbReference type="InterPro" id="IPR020843">
    <property type="entry name" value="ER"/>
</dbReference>
<proteinExistence type="predicted"/>
<dbReference type="KEGG" id="gbe:GbCGDNIH1_1057"/>
<keyword evidence="3" id="KW-1185">Reference proteome</keyword>
<dbReference type="Gene3D" id="3.40.50.720">
    <property type="entry name" value="NAD(P)-binding Rossmann-like Domain"/>
    <property type="match status" value="1"/>
</dbReference>
<dbReference type="EC" id="1.6.5.5" evidence="2"/>
<evidence type="ECO:0000313" key="2">
    <source>
        <dbReference type="EMBL" id="ABI61955.1"/>
    </source>
</evidence>
<dbReference type="SUPFAM" id="SSF51735">
    <property type="entry name" value="NAD(P)-binding Rossmann-fold domains"/>
    <property type="match status" value="1"/>
</dbReference>
<keyword evidence="2" id="KW-0560">Oxidoreductase</keyword>
<dbReference type="InterPro" id="IPR013149">
    <property type="entry name" value="ADH-like_C"/>
</dbReference>
<name>Q0BT97_GRABC</name>
<organism evidence="2 3">
    <name type="scientific">Granulibacter bethesdensis (strain ATCC BAA-1260 / CGDNIH1)</name>
    <dbReference type="NCBI Taxonomy" id="391165"/>
    <lineage>
        <taxon>Bacteria</taxon>
        <taxon>Pseudomonadati</taxon>
        <taxon>Pseudomonadota</taxon>
        <taxon>Alphaproteobacteria</taxon>
        <taxon>Acetobacterales</taxon>
        <taxon>Acetobacteraceae</taxon>
        <taxon>Granulibacter</taxon>
    </lineage>
</organism>
<dbReference type="AlphaFoldDB" id="Q0BT97"/>
<dbReference type="SMART" id="SM00829">
    <property type="entry name" value="PKS_ER"/>
    <property type="match status" value="1"/>
</dbReference>
<dbReference type="Gene3D" id="3.90.180.10">
    <property type="entry name" value="Medium-chain alcohol dehydrogenases, catalytic domain"/>
    <property type="match status" value="1"/>
</dbReference>